<keyword evidence="2 3" id="KW-0802">TPR repeat</keyword>
<dbReference type="EMBL" id="JABFHI010000003">
    <property type="protein sequence ID" value="NOG31957.1"/>
    <property type="molecule type" value="Genomic_DNA"/>
</dbReference>
<dbReference type="SMART" id="SM00028">
    <property type="entry name" value="TPR"/>
    <property type="match status" value="4"/>
</dbReference>
<evidence type="ECO:0000313" key="5">
    <source>
        <dbReference type="EMBL" id="NOG31957.1"/>
    </source>
</evidence>
<reference evidence="5 6" key="2">
    <citation type="submission" date="2020-06" db="EMBL/GenBank/DDBJ databases">
        <title>Halomonas songnenensis sp. nov., a moderately halophilic bacterium isolated from saline and alkaline soils.</title>
        <authorList>
            <person name="Jiang J."/>
            <person name="Pan Y."/>
        </authorList>
    </citation>
    <scope>NUCLEOTIDE SEQUENCE [LARGE SCALE GENOMIC DNA]</scope>
    <source>
        <strain evidence="5 6">TBZ9</strain>
    </source>
</reference>
<dbReference type="AlphaFoldDB" id="A0A7Y3TYT6"/>
<dbReference type="InterPro" id="IPR013360">
    <property type="entry name" value="Pilus_4_PilW"/>
</dbReference>
<proteinExistence type="predicted"/>
<dbReference type="InterPro" id="IPR019734">
    <property type="entry name" value="TPR_rpt"/>
</dbReference>
<evidence type="ECO:0000256" key="4">
    <source>
        <dbReference type="SAM" id="SignalP"/>
    </source>
</evidence>
<name>A0A7Y3TYT6_9GAMM</name>
<evidence type="ECO:0000256" key="3">
    <source>
        <dbReference type="PROSITE-ProRule" id="PRU00339"/>
    </source>
</evidence>
<feature type="repeat" description="TPR" evidence="3">
    <location>
        <begin position="71"/>
        <end position="104"/>
    </location>
</feature>
<gene>
    <name evidence="5" type="primary">pilW</name>
    <name evidence="5" type="ORF">HLB35_09675</name>
</gene>
<dbReference type="Pfam" id="PF13181">
    <property type="entry name" value="TPR_8"/>
    <property type="match status" value="1"/>
</dbReference>
<comment type="caution">
    <text evidence="5">The sequence shown here is derived from an EMBL/GenBank/DDBJ whole genome shotgun (WGS) entry which is preliminary data.</text>
</comment>
<feature type="repeat" description="TPR" evidence="3">
    <location>
        <begin position="141"/>
        <end position="174"/>
    </location>
</feature>
<keyword evidence="1" id="KW-0677">Repeat</keyword>
<evidence type="ECO:0000256" key="1">
    <source>
        <dbReference type="ARBA" id="ARBA00022737"/>
    </source>
</evidence>
<keyword evidence="4" id="KW-0732">Signal</keyword>
<dbReference type="PANTHER" id="PTHR44186">
    <property type="match status" value="1"/>
</dbReference>
<dbReference type="Pfam" id="PF13371">
    <property type="entry name" value="TPR_9"/>
    <property type="match status" value="1"/>
</dbReference>
<accession>A0A7Y3TYT6</accession>
<dbReference type="Proteomes" id="UP000588806">
    <property type="component" value="Unassembled WGS sequence"/>
</dbReference>
<sequence>MSSPRSGALLTALLITLWLSGCAANTDMTAQQRPDAADAYTQLGVAYFERNNLSRALDALSRALEIAPEHAEALQALALVYQQQGEMALAREHFQEALQNAPDFTQARNNFAAFLYAQGDFQTACEQLEIASQAANYPRRSQLFTNLGQCYIAQNQINPARNALQRAQQIDPRYARSYYLLAELEFSQGNDSQAWRSMQTYLQLANPNREALQIAIDIAYSRGEDAIAADYQRQLDQFE</sequence>
<organism evidence="5 6">
    <name type="scientific">Vreelandella azerica</name>
    <dbReference type="NCBI Taxonomy" id="2732867"/>
    <lineage>
        <taxon>Bacteria</taxon>
        <taxon>Pseudomonadati</taxon>
        <taxon>Pseudomonadota</taxon>
        <taxon>Gammaproteobacteria</taxon>
        <taxon>Oceanospirillales</taxon>
        <taxon>Halomonadaceae</taxon>
        <taxon>Vreelandella</taxon>
    </lineage>
</organism>
<dbReference type="PANTHER" id="PTHR44186:SF1">
    <property type="entry name" value="BARDET-BIEDL SYNDROME 4 PROTEIN"/>
    <property type="match status" value="1"/>
</dbReference>
<protein>
    <submittedName>
        <fullName evidence="5">Type IV pilus biogenesis/stability protein PilW</fullName>
    </submittedName>
</protein>
<dbReference type="Gene3D" id="1.25.40.10">
    <property type="entry name" value="Tetratricopeptide repeat domain"/>
    <property type="match status" value="1"/>
</dbReference>
<dbReference type="PROSITE" id="PS50293">
    <property type="entry name" value="TPR_REGION"/>
    <property type="match status" value="1"/>
</dbReference>
<dbReference type="PROSITE" id="PS51257">
    <property type="entry name" value="PROKAR_LIPOPROTEIN"/>
    <property type="match status" value="1"/>
</dbReference>
<feature type="repeat" description="TPR" evidence="3">
    <location>
        <begin position="37"/>
        <end position="70"/>
    </location>
</feature>
<feature type="chain" id="PRO_5030816939" evidence="4">
    <location>
        <begin position="24"/>
        <end position="239"/>
    </location>
</feature>
<keyword evidence="6" id="KW-1185">Reference proteome</keyword>
<evidence type="ECO:0000313" key="6">
    <source>
        <dbReference type="Proteomes" id="UP000588806"/>
    </source>
</evidence>
<reference evidence="5 6" key="1">
    <citation type="submission" date="2020-05" db="EMBL/GenBank/DDBJ databases">
        <authorList>
            <person name="Ruan W."/>
            <person name="Jeon C.O."/>
            <person name="Chun B.H."/>
        </authorList>
    </citation>
    <scope>NUCLEOTIDE SEQUENCE [LARGE SCALE GENOMIC DNA]</scope>
    <source>
        <strain evidence="5 6">TBZ9</strain>
    </source>
</reference>
<dbReference type="RefSeq" id="WP_171702412.1">
    <property type="nucleotide sequence ID" value="NZ_JABFHI010000003.1"/>
</dbReference>
<dbReference type="InterPro" id="IPR011990">
    <property type="entry name" value="TPR-like_helical_dom_sf"/>
</dbReference>
<feature type="signal peptide" evidence="4">
    <location>
        <begin position="1"/>
        <end position="23"/>
    </location>
</feature>
<dbReference type="SUPFAM" id="SSF48452">
    <property type="entry name" value="TPR-like"/>
    <property type="match status" value="1"/>
</dbReference>
<dbReference type="NCBIfam" id="TIGR02521">
    <property type="entry name" value="type_IV_pilW"/>
    <property type="match status" value="1"/>
</dbReference>
<dbReference type="PROSITE" id="PS50005">
    <property type="entry name" value="TPR"/>
    <property type="match status" value="3"/>
</dbReference>
<evidence type="ECO:0000256" key="2">
    <source>
        <dbReference type="ARBA" id="ARBA00022803"/>
    </source>
</evidence>